<feature type="compositionally biased region" description="Polar residues" evidence="1">
    <location>
        <begin position="97"/>
        <end position="107"/>
    </location>
</feature>
<dbReference type="AlphaFoldDB" id="A0A8D8CZL4"/>
<reference evidence="2" key="1">
    <citation type="submission" date="2021-05" db="EMBL/GenBank/DDBJ databases">
        <authorList>
            <person name="Alioto T."/>
            <person name="Alioto T."/>
            <person name="Gomez Garrido J."/>
        </authorList>
    </citation>
    <scope>NUCLEOTIDE SEQUENCE</scope>
</reference>
<evidence type="ECO:0000256" key="1">
    <source>
        <dbReference type="SAM" id="MobiDB-lite"/>
    </source>
</evidence>
<sequence>MAEHKRDIRNNDPKSGLSQHALQAGHLFNFDKIKILERIDDQACRKIAEMFHVKLAGEEKTVNLQRECGAFNSVYNSVVVKIREVTTTNERKRQQQDRQNLTMQEEV</sequence>
<protein>
    <submittedName>
        <fullName evidence="2">(northern house mosquito) hypothetical protein</fullName>
    </submittedName>
</protein>
<dbReference type="EMBL" id="HBUE01139282">
    <property type="protein sequence ID" value="CAG6499956.1"/>
    <property type="molecule type" value="Transcribed_RNA"/>
</dbReference>
<name>A0A8D8CZL4_CULPI</name>
<organism evidence="2">
    <name type="scientific">Culex pipiens</name>
    <name type="common">House mosquito</name>
    <dbReference type="NCBI Taxonomy" id="7175"/>
    <lineage>
        <taxon>Eukaryota</taxon>
        <taxon>Metazoa</taxon>
        <taxon>Ecdysozoa</taxon>
        <taxon>Arthropoda</taxon>
        <taxon>Hexapoda</taxon>
        <taxon>Insecta</taxon>
        <taxon>Pterygota</taxon>
        <taxon>Neoptera</taxon>
        <taxon>Endopterygota</taxon>
        <taxon>Diptera</taxon>
        <taxon>Nematocera</taxon>
        <taxon>Culicoidea</taxon>
        <taxon>Culicidae</taxon>
        <taxon>Culicinae</taxon>
        <taxon>Culicini</taxon>
        <taxon>Culex</taxon>
        <taxon>Culex</taxon>
    </lineage>
</organism>
<evidence type="ECO:0000313" key="2">
    <source>
        <dbReference type="EMBL" id="CAG6499956.1"/>
    </source>
</evidence>
<feature type="compositionally biased region" description="Basic and acidic residues" evidence="1">
    <location>
        <begin position="86"/>
        <end position="96"/>
    </location>
</feature>
<accession>A0A8D8CZL4</accession>
<feature type="region of interest" description="Disordered" evidence="1">
    <location>
        <begin position="86"/>
        <end position="107"/>
    </location>
</feature>
<proteinExistence type="predicted"/>